<keyword evidence="1" id="KW-0472">Membrane</keyword>
<dbReference type="EMBL" id="JAGMUV010000002">
    <property type="protein sequence ID" value="KAH7170383.1"/>
    <property type="molecule type" value="Genomic_DNA"/>
</dbReference>
<organism evidence="2 3">
    <name type="scientific">Dactylonectria macrodidyma</name>
    <dbReference type="NCBI Taxonomy" id="307937"/>
    <lineage>
        <taxon>Eukaryota</taxon>
        <taxon>Fungi</taxon>
        <taxon>Dikarya</taxon>
        <taxon>Ascomycota</taxon>
        <taxon>Pezizomycotina</taxon>
        <taxon>Sordariomycetes</taxon>
        <taxon>Hypocreomycetidae</taxon>
        <taxon>Hypocreales</taxon>
        <taxon>Nectriaceae</taxon>
        <taxon>Dactylonectria</taxon>
    </lineage>
</organism>
<comment type="caution">
    <text evidence="2">The sequence shown here is derived from an EMBL/GenBank/DDBJ whole genome shotgun (WGS) entry which is preliminary data.</text>
</comment>
<dbReference type="Proteomes" id="UP000738349">
    <property type="component" value="Unassembled WGS sequence"/>
</dbReference>
<gene>
    <name evidence="2" type="ORF">EDB81DRAFT_775278</name>
</gene>
<keyword evidence="1" id="KW-1133">Transmembrane helix</keyword>
<keyword evidence="1" id="KW-0812">Transmembrane</keyword>
<evidence type="ECO:0000313" key="2">
    <source>
        <dbReference type="EMBL" id="KAH7170383.1"/>
    </source>
</evidence>
<evidence type="ECO:0000256" key="1">
    <source>
        <dbReference type="SAM" id="Phobius"/>
    </source>
</evidence>
<dbReference type="AlphaFoldDB" id="A0A9P9FRC1"/>
<evidence type="ECO:0000313" key="3">
    <source>
        <dbReference type="Proteomes" id="UP000738349"/>
    </source>
</evidence>
<protein>
    <submittedName>
        <fullName evidence="2">Uncharacterized protein</fullName>
    </submittedName>
</protein>
<keyword evidence="3" id="KW-1185">Reference proteome</keyword>
<name>A0A9P9FRC1_9HYPO</name>
<accession>A0A9P9FRC1</accession>
<sequence>MPSSWASLILFRVLDIIFHFLVGTVVGDRGSDRSVHLVNELVRRLQIQASGGFHCHIGSRNLLISVAITMLGLSNRTSSRLFSLPVVALA</sequence>
<feature type="transmembrane region" description="Helical" evidence="1">
    <location>
        <begin position="6"/>
        <end position="26"/>
    </location>
</feature>
<reference evidence="2" key="1">
    <citation type="journal article" date="2021" name="Nat. Commun.">
        <title>Genetic determinants of endophytism in the Arabidopsis root mycobiome.</title>
        <authorList>
            <person name="Mesny F."/>
            <person name="Miyauchi S."/>
            <person name="Thiergart T."/>
            <person name="Pickel B."/>
            <person name="Atanasova L."/>
            <person name="Karlsson M."/>
            <person name="Huettel B."/>
            <person name="Barry K.W."/>
            <person name="Haridas S."/>
            <person name="Chen C."/>
            <person name="Bauer D."/>
            <person name="Andreopoulos W."/>
            <person name="Pangilinan J."/>
            <person name="LaButti K."/>
            <person name="Riley R."/>
            <person name="Lipzen A."/>
            <person name="Clum A."/>
            <person name="Drula E."/>
            <person name="Henrissat B."/>
            <person name="Kohler A."/>
            <person name="Grigoriev I.V."/>
            <person name="Martin F.M."/>
            <person name="Hacquard S."/>
        </authorList>
    </citation>
    <scope>NUCLEOTIDE SEQUENCE</scope>
    <source>
        <strain evidence="2">MPI-CAGE-AT-0147</strain>
    </source>
</reference>
<proteinExistence type="predicted"/>